<evidence type="ECO:0000256" key="15">
    <source>
        <dbReference type="SAM" id="Phobius"/>
    </source>
</evidence>
<keyword evidence="5" id="KW-0645">Protease</keyword>
<dbReference type="UniPathway" id="UPA00219"/>
<dbReference type="PANTHER" id="PTHR32282:SF33">
    <property type="entry name" value="PEPTIDOGLYCAN GLYCOSYLTRANSFERASE"/>
    <property type="match status" value="1"/>
</dbReference>
<keyword evidence="9" id="KW-0133">Cell shape</keyword>
<dbReference type="GO" id="GO:0071555">
    <property type="term" value="P:cell wall organization"/>
    <property type="evidence" value="ECO:0007669"/>
    <property type="project" value="UniProtKB-KW"/>
</dbReference>
<dbReference type="InterPro" id="IPR001460">
    <property type="entry name" value="PCN-bd_Tpept"/>
</dbReference>
<evidence type="ECO:0000259" key="17">
    <source>
        <dbReference type="Pfam" id="PF00912"/>
    </source>
</evidence>
<evidence type="ECO:0000256" key="5">
    <source>
        <dbReference type="ARBA" id="ARBA00022670"/>
    </source>
</evidence>
<dbReference type="InterPro" id="IPR036950">
    <property type="entry name" value="PBP_transglycosylase"/>
</dbReference>
<keyword evidence="15" id="KW-0472">Membrane</keyword>
<comment type="similarity">
    <text evidence="2">In the C-terminal section; belongs to the transpeptidase family.</text>
</comment>
<dbReference type="InterPro" id="IPR012338">
    <property type="entry name" value="Beta-lactam/transpept-like"/>
</dbReference>
<keyword evidence="11" id="KW-0511">Multifunctional enzyme</keyword>
<dbReference type="Gene3D" id="3.40.710.10">
    <property type="entry name" value="DD-peptidase/beta-lactamase superfamily"/>
    <property type="match status" value="1"/>
</dbReference>
<evidence type="ECO:0000256" key="12">
    <source>
        <dbReference type="ARBA" id="ARBA00023316"/>
    </source>
</evidence>
<dbReference type="InterPro" id="IPR001264">
    <property type="entry name" value="Glyco_trans_51"/>
</dbReference>
<evidence type="ECO:0000256" key="3">
    <source>
        <dbReference type="ARBA" id="ARBA00007739"/>
    </source>
</evidence>
<dbReference type="GO" id="GO:0008360">
    <property type="term" value="P:regulation of cell shape"/>
    <property type="evidence" value="ECO:0007669"/>
    <property type="project" value="UniProtKB-KW"/>
</dbReference>
<proteinExistence type="inferred from homology"/>
<keyword evidence="15" id="KW-1133">Transmembrane helix</keyword>
<evidence type="ECO:0000256" key="2">
    <source>
        <dbReference type="ARBA" id="ARBA00007090"/>
    </source>
</evidence>
<evidence type="ECO:0000313" key="18">
    <source>
        <dbReference type="EMBL" id="RVU16129.1"/>
    </source>
</evidence>
<comment type="catalytic activity">
    <reaction evidence="14">
        <text>[GlcNAc-(1-&gt;4)-Mur2Ac(oyl-L-Ala-gamma-D-Glu-L-Lys-D-Ala-D-Ala)](n)-di-trans,octa-cis-undecaprenyl diphosphate + beta-D-GlcNAc-(1-&gt;4)-Mur2Ac(oyl-L-Ala-gamma-D-Glu-L-Lys-D-Ala-D-Ala)-di-trans,octa-cis-undecaprenyl diphosphate = [GlcNAc-(1-&gt;4)-Mur2Ac(oyl-L-Ala-gamma-D-Glu-L-Lys-D-Ala-D-Ala)](n+1)-di-trans,octa-cis-undecaprenyl diphosphate + di-trans,octa-cis-undecaprenyl diphosphate + H(+)</text>
        <dbReference type="Rhea" id="RHEA:23708"/>
        <dbReference type="Rhea" id="RHEA-COMP:9602"/>
        <dbReference type="Rhea" id="RHEA-COMP:9603"/>
        <dbReference type="ChEBI" id="CHEBI:15378"/>
        <dbReference type="ChEBI" id="CHEBI:58405"/>
        <dbReference type="ChEBI" id="CHEBI:60033"/>
        <dbReference type="ChEBI" id="CHEBI:78435"/>
        <dbReference type="EC" id="2.4.99.28"/>
    </reaction>
</comment>
<evidence type="ECO:0000256" key="14">
    <source>
        <dbReference type="ARBA" id="ARBA00049902"/>
    </source>
</evidence>
<reference evidence="18 19" key="1">
    <citation type="submission" date="2019-01" db="EMBL/GenBank/DDBJ databases">
        <authorList>
            <person name="Chen W.-M."/>
        </authorList>
    </citation>
    <scope>NUCLEOTIDE SEQUENCE [LARGE SCALE GENOMIC DNA]</scope>
    <source>
        <strain evidence="18 19">TER-1</strain>
    </source>
</reference>
<dbReference type="GO" id="GO:0008658">
    <property type="term" value="F:penicillin binding"/>
    <property type="evidence" value="ECO:0007669"/>
    <property type="project" value="InterPro"/>
</dbReference>
<protein>
    <submittedName>
        <fullName evidence="18">PBP1A family penicillin-binding protein</fullName>
    </submittedName>
</protein>
<dbReference type="NCBIfam" id="TIGR02074">
    <property type="entry name" value="PBP_1a_fam"/>
    <property type="match status" value="1"/>
</dbReference>
<evidence type="ECO:0000256" key="9">
    <source>
        <dbReference type="ARBA" id="ARBA00022960"/>
    </source>
</evidence>
<name>A0A3S3U5K3_9HYPH</name>
<evidence type="ECO:0000256" key="10">
    <source>
        <dbReference type="ARBA" id="ARBA00022984"/>
    </source>
</evidence>
<evidence type="ECO:0000259" key="16">
    <source>
        <dbReference type="Pfam" id="PF00905"/>
    </source>
</evidence>
<evidence type="ECO:0000256" key="11">
    <source>
        <dbReference type="ARBA" id="ARBA00023268"/>
    </source>
</evidence>
<keyword evidence="10" id="KW-0573">Peptidoglycan synthesis</keyword>
<keyword evidence="19" id="KW-1185">Reference proteome</keyword>
<feature type="domain" description="Penicillin-binding protein transpeptidase" evidence="16">
    <location>
        <begin position="384"/>
        <end position="665"/>
    </location>
</feature>
<dbReference type="SUPFAM" id="SSF53955">
    <property type="entry name" value="Lysozyme-like"/>
    <property type="match status" value="1"/>
</dbReference>
<evidence type="ECO:0000256" key="4">
    <source>
        <dbReference type="ARBA" id="ARBA00022645"/>
    </source>
</evidence>
<dbReference type="Proteomes" id="UP000286997">
    <property type="component" value="Unassembled WGS sequence"/>
</dbReference>
<comment type="caution">
    <text evidence="18">The sequence shown here is derived from an EMBL/GenBank/DDBJ whole genome shotgun (WGS) entry which is preliminary data.</text>
</comment>
<dbReference type="GO" id="GO:0009002">
    <property type="term" value="F:serine-type D-Ala-D-Ala carboxypeptidase activity"/>
    <property type="evidence" value="ECO:0007669"/>
    <property type="project" value="UniProtKB-EC"/>
</dbReference>
<dbReference type="SUPFAM" id="SSF56601">
    <property type="entry name" value="beta-lactamase/transpeptidase-like"/>
    <property type="match status" value="1"/>
</dbReference>
<keyword evidence="8" id="KW-0378">Hydrolase</keyword>
<dbReference type="Pfam" id="PF00912">
    <property type="entry name" value="Transgly"/>
    <property type="match status" value="1"/>
</dbReference>
<accession>A0A3S3U5K3</accession>
<organism evidence="18 19">
    <name type="scientific">Methylobacterium oryzihabitans</name>
    <dbReference type="NCBI Taxonomy" id="2499852"/>
    <lineage>
        <taxon>Bacteria</taxon>
        <taxon>Pseudomonadati</taxon>
        <taxon>Pseudomonadota</taxon>
        <taxon>Alphaproteobacteria</taxon>
        <taxon>Hyphomicrobiales</taxon>
        <taxon>Methylobacteriaceae</taxon>
        <taxon>Methylobacterium</taxon>
    </lineage>
</organism>
<gene>
    <name evidence="18" type="ORF">EOE48_17390</name>
</gene>
<feature type="transmembrane region" description="Helical" evidence="15">
    <location>
        <begin position="71"/>
        <end position="94"/>
    </location>
</feature>
<dbReference type="EMBL" id="SACP01000017">
    <property type="protein sequence ID" value="RVU16129.1"/>
    <property type="molecule type" value="Genomic_DNA"/>
</dbReference>
<dbReference type="FunFam" id="1.10.3810.10:FF:000001">
    <property type="entry name" value="Penicillin-binding protein 1A"/>
    <property type="match status" value="1"/>
</dbReference>
<evidence type="ECO:0000256" key="7">
    <source>
        <dbReference type="ARBA" id="ARBA00022679"/>
    </source>
</evidence>
<evidence type="ECO:0000256" key="13">
    <source>
        <dbReference type="ARBA" id="ARBA00034000"/>
    </source>
</evidence>
<evidence type="ECO:0000256" key="6">
    <source>
        <dbReference type="ARBA" id="ARBA00022676"/>
    </source>
</evidence>
<keyword evidence="15" id="KW-0812">Transmembrane</keyword>
<keyword evidence="12" id="KW-0961">Cell wall biogenesis/degradation</keyword>
<keyword evidence="6" id="KW-0328">Glycosyltransferase</keyword>
<dbReference type="GO" id="GO:0006508">
    <property type="term" value="P:proteolysis"/>
    <property type="evidence" value="ECO:0007669"/>
    <property type="project" value="UniProtKB-KW"/>
</dbReference>
<dbReference type="GO" id="GO:0030288">
    <property type="term" value="C:outer membrane-bounded periplasmic space"/>
    <property type="evidence" value="ECO:0007669"/>
    <property type="project" value="TreeGrafter"/>
</dbReference>
<evidence type="ECO:0000313" key="19">
    <source>
        <dbReference type="Proteomes" id="UP000286997"/>
    </source>
</evidence>
<dbReference type="Pfam" id="PF00905">
    <property type="entry name" value="Transpeptidase"/>
    <property type="match status" value="1"/>
</dbReference>
<comment type="pathway">
    <text evidence="1">Cell wall biogenesis; peptidoglycan biosynthesis.</text>
</comment>
<sequence>MRAAAPPRRGRSDVPLNWLTALRSRLSRAALGFDAWMNAGLYDGGRSFGDAYERYAEVMRRRFTVRGAKRLVFDLASEGVTLGVGGAVVMLILAQPAFNQTSENWLKAQDLAVTFLDRYGTEVGRRGIKHDDSLRIDEFPDVLVKALISTEDRRFYEHWGIDPIGTLRAVTVNARGGHVQGGSSLTQQLAKNLFLTNERSLERKINEAFLALWLEFHLSKNEILKLYLDRAYMGGGTFGAAAAADYYFGKNLKDISLSEAAMLAGLFKAPTKYAPHVNLPAARARAADVLRNMVEAGYLTEGQIQTALRNPATPVTRSRDISADYYLDWAFAEIKRLADDGKLGRERVLVVKTPLDLDIQRRADQAVETVLRQYGDAFDVEQAALVTMDPDGAVRAMVGGADYGQSQFNRATDALRQPGSSYKPYVYAAALATGQWRPDSRVVDAPVCIGNWCPANYGRSFAGAMPLWLAVAKSINTIPVRFSIQMGRALGETHDGRAAKLGRAKIIEISHKMGITSNLVDSVSLPIGSAEVTVLDQAAGYAVFANGGKRAKPYAASEIRTSGGEVIYRHDTSEAPPEQVLSTRVVADMNYMLNKVVEEGTGRKAQVEGVKTAGKSGTTNAYRDAWFVGYTGNLVTAVWYGNDDHSSTKNMTGGSLPAMTFHEVMNPAHQGIELKPMPGLESEKTIAAKAAAPAPAPPPGAPPGALSRRSFEVLNGMVGLFRAAEAPPPGKAAFNTLGDKTGMR</sequence>
<dbReference type="Gene3D" id="1.10.3810.10">
    <property type="entry name" value="Biosynthetic peptidoglycan transglycosylase-like"/>
    <property type="match status" value="1"/>
</dbReference>
<dbReference type="OrthoDB" id="9766909at2"/>
<keyword evidence="4" id="KW-0121">Carboxypeptidase</keyword>
<dbReference type="GO" id="GO:0009252">
    <property type="term" value="P:peptidoglycan biosynthetic process"/>
    <property type="evidence" value="ECO:0007669"/>
    <property type="project" value="UniProtKB-UniPathway"/>
</dbReference>
<evidence type="ECO:0000256" key="8">
    <source>
        <dbReference type="ARBA" id="ARBA00022801"/>
    </source>
</evidence>
<dbReference type="AlphaFoldDB" id="A0A3S3U5K3"/>
<dbReference type="PANTHER" id="PTHR32282">
    <property type="entry name" value="BINDING PROTEIN TRANSPEPTIDASE, PUTATIVE-RELATED"/>
    <property type="match status" value="1"/>
</dbReference>
<keyword evidence="7" id="KW-0808">Transferase</keyword>
<evidence type="ECO:0000256" key="1">
    <source>
        <dbReference type="ARBA" id="ARBA00004752"/>
    </source>
</evidence>
<feature type="domain" description="Glycosyl transferase family 51" evidence="17">
    <location>
        <begin position="130"/>
        <end position="293"/>
    </location>
</feature>
<comment type="similarity">
    <text evidence="3">In the N-terminal section; belongs to the glycosyltransferase 51 family.</text>
</comment>
<dbReference type="GO" id="GO:0008955">
    <property type="term" value="F:peptidoglycan glycosyltransferase activity"/>
    <property type="evidence" value="ECO:0007669"/>
    <property type="project" value="UniProtKB-EC"/>
</dbReference>
<comment type="catalytic activity">
    <reaction evidence="13">
        <text>Preferential cleavage: (Ac)2-L-Lys-D-Ala-|-D-Ala. Also transpeptidation of peptidyl-alanyl moieties that are N-acyl substituents of D-alanine.</text>
        <dbReference type="EC" id="3.4.16.4"/>
    </reaction>
</comment>
<dbReference type="InterPro" id="IPR050396">
    <property type="entry name" value="Glycosyltr_51/Transpeptidase"/>
</dbReference>
<dbReference type="InterPro" id="IPR023346">
    <property type="entry name" value="Lysozyme-like_dom_sf"/>
</dbReference>